<proteinExistence type="predicted"/>
<sequence>MGNLEGLIQCQSKSTLGTFWHEKTYLGGCLIDAGGQKLEKVTYRNCSEDREPNSQPLQEIPFMDIDYAAQEHITYHCVLKEIQLLLAEVWVEGPKLPFELLSSCIQPGDCLTPKAPNSCAEATAPKEKAAAMAIAQLRTPSSYSPPSATAPLPFTTACCSPSRVPSSAGHWKRVRGLRIASGSGRGLALTLADTSEGLKEIRDCCTIWKWKEFDVNYLVKGKGPPLLLVHGFGASVGHWRRNIGVLSECYTVYALDLLGFGASDKPPGFAYTMEGWAQLILDFLDEVIKKPTVLVGNSVGSLACVIAASESNGDLVRGLVLLNCAGGMNNKAVVDDWRIKLLLPLLWLFDFLLSQRVIASALLSVLNKVYGNKDAVDEDLIEIIKGPADDKGALDAFVSLSLALQGQILCL</sequence>
<dbReference type="PANTHER" id="PTHR46438:SF7">
    <property type="entry name" value="ALPHA_BETA-HYDROLASES SUPERFAMILY PROTEIN"/>
    <property type="match status" value="1"/>
</dbReference>
<dbReference type="GO" id="GO:0009507">
    <property type="term" value="C:chloroplast"/>
    <property type="evidence" value="ECO:0007669"/>
    <property type="project" value="TreeGrafter"/>
</dbReference>
<keyword evidence="3" id="KW-1185">Reference proteome</keyword>
<dbReference type="EMBL" id="CP097503">
    <property type="protein sequence ID" value="URD80674.1"/>
    <property type="molecule type" value="Genomic_DNA"/>
</dbReference>
<dbReference type="EMBL" id="CP097503">
    <property type="protein sequence ID" value="URD80668.1"/>
    <property type="molecule type" value="Genomic_DNA"/>
</dbReference>
<dbReference type="InterPro" id="IPR000073">
    <property type="entry name" value="AB_hydrolase_1"/>
</dbReference>
<dbReference type="AlphaFoldDB" id="A0A9E7EP49"/>
<evidence type="ECO:0000313" key="2">
    <source>
        <dbReference type="EMBL" id="URD80678.1"/>
    </source>
</evidence>
<dbReference type="GO" id="GO:0047746">
    <property type="term" value="F:chlorophyllase activity"/>
    <property type="evidence" value="ECO:0007669"/>
    <property type="project" value="TreeGrafter"/>
</dbReference>
<feature type="domain" description="AB hydrolase-1" evidence="1">
    <location>
        <begin position="224"/>
        <end position="352"/>
    </location>
</feature>
<dbReference type="InterPro" id="IPR029058">
    <property type="entry name" value="AB_hydrolase_fold"/>
</dbReference>
<evidence type="ECO:0000259" key="1">
    <source>
        <dbReference type="Pfam" id="PF00561"/>
    </source>
</evidence>
<dbReference type="PANTHER" id="PTHR46438">
    <property type="entry name" value="ALPHA/BETA-HYDROLASES SUPERFAMILY PROTEIN"/>
    <property type="match status" value="1"/>
</dbReference>
<dbReference type="Pfam" id="PF00561">
    <property type="entry name" value="Abhydrolase_1"/>
    <property type="match status" value="1"/>
</dbReference>
<evidence type="ECO:0000313" key="3">
    <source>
        <dbReference type="Proteomes" id="UP001055439"/>
    </source>
</evidence>
<keyword evidence="2" id="KW-0378">Hydrolase</keyword>
<protein>
    <submittedName>
        <fullName evidence="2">Alpha/beta hydrolase fold</fullName>
    </submittedName>
</protein>
<name>A0A9E7EP49_9LILI</name>
<dbReference type="Proteomes" id="UP001055439">
    <property type="component" value="Chromosome 10"/>
</dbReference>
<dbReference type="EMBL" id="CP097503">
    <property type="protein sequence ID" value="URD80671.1"/>
    <property type="molecule type" value="Genomic_DNA"/>
</dbReference>
<organism evidence="2 3">
    <name type="scientific">Musa troglodytarum</name>
    <name type="common">fe'i banana</name>
    <dbReference type="NCBI Taxonomy" id="320322"/>
    <lineage>
        <taxon>Eukaryota</taxon>
        <taxon>Viridiplantae</taxon>
        <taxon>Streptophyta</taxon>
        <taxon>Embryophyta</taxon>
        <taxon>Tracheophyta</taxon>
        <taxon>Spermatophyta</taxon>
        <taxon>Magnoliopsida</taxon>
        <taxon>Liliopsida</taxon>
        <taxon>Zingiberales</taxon>
        <taxon>Musaceae</taxon>
        <taxon>Musa</taxon>
    </lineage>
</organism>
<accession>A0A9E7EP49</accession>
<reference evidence="2" key="1">
    <citation type="submission" date="2022-05" db="EMBL/GenBank/DDBJ databases">
        <title>The Musa troglodytarum L. genome provides insights into the mechanism of non-climacteric behaviour and enrichment of carotenoids.</title>
        <authorList>
            <person name="Wang J."/>
        </authorList>
    </citation>
    <scope>NUCLEOTIDE SEQUENCE</scope>
    <source>
        <tissue evidence="2">Leaf</tissue>
    </source>
</reference>
<gene>
    <name evidence="2" type="ORF">MUK42_00850</name>
</gene>
<dbReference type="SUPFAM" id="SSF53474">
    <property type="entry name" value="alpha/beta-Hydrolases"/>
    <property type="match status" value="1"/>
</dbReference>
<dbReference type="OrthoDB" id="435311at2759"/>
<dbReference type="EMBL" id="CP097503">
    <property type="protein sequence ID" value="URD80677.1"/>
    <property type="molecule type" value="Genomic_DNA"/>
</dbReference>
<dbReference type="GO" id="GO:0015994">
    <property type="term" value="P:chlorophyll metabolic process"/>
    <property type="evidence" value="ECO:0007669"/>
    <property type="project" value="TreeGrafter"/>
</dbReference>
<dbReference type="Gene3D" id="3.40.50.1820">
    <property type="entry name" value="alpha/beta hydrolase"/>
    <property type="match status" value="1"/>
</dbReference>
<dbReference type="EMBL" id="CP097503">
    <property type="protein sequence ID" value="URD80678.1"/>
    <property type="molecule type" value="Genomic_DNA"/>
</dbReference>